<reference evidence="2 3" key="1">
    <citation type="submission" date="2024-01" db="EMBL/GenBank/DDBJ databases">
        <title>Genome assemblies of Stephania.</title>
        <authorList>
            <person name="Yang L."/>
        </authorList>
    </citation>
    <scope>NUCLEOTIDE SEQUENCE [LARGE SCALE GENOMIC DNA]</scope>
    <source>
        <strain evidence="2">YNDBR</strain>
        <tissue evidence="2">Leaf</tissue>
    </source>
</reference>
<evidence type="ECO:0000256" key="1">
    <source>
        <dbReference type="SAM" id="MobiDB-lite"/>
    </source>
</evidence>
<feature type="region of interest" description="Disordered" evidence="1">
    <location>
        <begin position="1"/>
        <end position="67"/>
    </location>
</feature>
<feature type="compositionally biased region" description="Polar residues" evidence="1">
    <location>
        <begin position="44"/>
        <end position="54"/>
    </location>
</feature>
<comment type="caution">
    <text evidence="2">The sequence shown here is derived from an EMBL/GenBank/DDBJ whole genome shotgun (WGS) entry which is preliminary data.</text>
</comment>
<accession>A0AAP0KXG2</accession>
<dbReference type="AlphaFoldDB" id="A0AAP0KXG2"/>
<feature type="compositionally biased region" description="Basic and acidic residues" evidence="1">
    <location>
        <begin position="58"/>
        <end position="67"/>
    </location>
</feature>
<evidence type="ECO:0000313" key="3">
    <source>
        <dbReference type="Proteomes" id="UP001420932"/>
    </source>
</evidence>
<evidence type="ECO:0000313" key="2">
    <source>
        <dbReference type="EMBL" id="KAK9160446.1"/>
    </source>
</evidence>
<dbReference type="Proteomes" id="UP001420932">
    <property type="component" value="Unassembled WGS sequence"/>
</dbReference>
<gene>
    <name evidence="2" type="ORF">Syun_006787</name>
</gene>
<sequence>MSVQRKKYLKGSLGMKMKSTKSQLQQLAKPIPKSQLKHERGKKQSNLMRQNAPTLASGKDKNIVKAN</sequence>
<keyword evidence="3" id="KW-1185">Reference proteome</keyword>
<dbReference type="EMBL" id="JBBNAF010000003">
    <property type="protein sequence ID" value="KAK9160446.1"/>
    <property type="molecule type" value="Genomic_DNA"/>
</dbReference>
<name>A0AAP0KXG2_9MAGN</name>
<protein>
    <submittedName>
        <fullName evidence="2">Uncharacterized protein</fullName>
    </submittedName>
</protein>
<proteinExistence type="predicted"/>
<organism evidence="2 3">
    <name type="scientific">Stephania yunnanensis</name>
    <dbReference type="NCBI Taxonomy" id="152371"/>
    <lineage>
        <taxon>Eukaryota</taxon>
        <taxon>Viridiplantae</taxon>
        <taxon>Streptophyta</taxon>
        <taxon>Embryophyta</taxon>
        <taxon>Tracheophyta</taxon>
        <taxon>Spermatophyta</taxon>
        <taxon>Magnoliopsida</taxon>
        <taxon>Ranunculales</taxon>
        <taxon>Menispermaceae</taxon>
        <taxon>Menispermoideae</taxon>
        <taxon>Cissampelideae</taxon>
        <taxon>Stephania</taxon>
    </lineage>
</organism>